<evidence type="ECO:0000256" key="4">
    <source>
        <dbReference type="ARBA" id="ARBA00023239"/>
    </source>
</evidence>
<comment type="caution">
    <text evidence="5">The sequence shown here is derived from an EMBL/GenBank/DDBJ whole genome shotgun (WGS) entry which is preliminary data.</text>
</comment>
<dbReference type="GO" id="GO:0008124">
    <property type="term" value="F:4-alpha-hydroxytetrahydrobiopterin dehydratase activity"/>
    <property type="evidence" value="ECO:0007669"/>
    <property type="project" value="UniProtKB-EC"/>
</dbReference>
<comment type="catalytic activity">
    <reaction evidence="1">
        <text>(4aS,6R)-4a-hydroxy-L-erythro-5,6,7,8-tetrahydrobiopterin = (6R)-L-erythro-6,7-dihydrobiopterin + H2O</text>
        <dbReference type="Rhea" id="RHEA:11920"/>
        <dbReference type="ChEBI" id="CHEBI:15377"/>
        <dbReference type="ChEBI" id="CHEBI:15642"/>
        <dbReference type="ChEBI" id="CHEBI:43120"/>
        <dbReference type="EC" id="4.2.1.96"/>
    </reaction>
</comment>
<dbReference type="InterPro" id="IPR001533">
    <property type="entry name" value="Pterin_deHydtase"/>
</dbReference>
<sequence>MALYQESCVPCRDGAPLLDAAELAELLPHLPGWVVVDGHHLQKAWSFADFQQALDWLNRAGAICEAEGHHAEFSLGWGHASAEVYTHKVDGLTRADAVLAAKLDGA</sequence>
<name>A0A2P7N005_9CYAN</name>
<dbReference type="PANTHER" id="PTHR12599:SF0">
    <property type="entry name" value="PTERIN-4-ALPHA-CARBINOLAMINE DEHYDRATASE"/>
    <property type="match status" value="1"/>
</dbReference>
<dbReference type="Proteomes" id="UP000243002">
    <property type="component" value="Unassembled WGS sequence"/>
</dbReference>
<dbReference type="EC" id="4.2.1.96" evidence="3"/>
<proteinExistence type="inferred from homology"/>
<dbReference type="SUPFAM" id="SSF55248">
    <property type="entry name" value="PCD-like"/>
    <property type="match status" value="1"/>
</dbReference>
<comment type="similarity">
    <text evidence="2">Belongs to the pterin-4-alpha-carbinolamine dehydratase family.</text>
</comment>
<evidence type="ECO:0000313" key="6">
    <source>
        <dbReference type="Proteomes" id="UP000243002"/>
    </source>
</evidence>
<gene>
    <name evidence="5" type="ORF">C7K55_02015</name>
</gene>
<dbReference type="RefSeq" id="WP_106501762.1">
    <property type="nucleotide sequence ID" value="NZ_PXXO01000002.1"/>
</dbReference>
<dbReference type="InterPro" id="IPR036428">
    <property type="entry name" value="PCD_sf"/>
</dbReference>
<dbReference type="Pfam" id="PF01329">
    <property type="entry name" value="Pterin_4a"/>
    <property type="match status" value="1"/>
</dbReference>
<keyword evidence="6" id="KW-1185">Reference proteome</keyword>
<dbReference type="AlphaFoldDB" id="A0A2P7N005"/>
<dbReference type="PANTHER" id="PTHR12599">
    <property type="entry name" value="PTERIN-4-ALPHA-CARBINOLAMINE DEHYDRATASE"/>
    <property type="match status" value="1"/>
</dbReference>
<protein>
    <recommendedName>
        <fullName evidence="3">4a-hydroxytetrahydrobiopterin dehydratase</fullName>
        <ecNumber evidence="3">4.2.1.96</ecNumber>
    </recommendedName>
</protein>
<evidence type="ECO:0000313" key="5">
    <source>
        <dbReference type="EMBL" id="PSJ06792.1"/>
    </source>
</evidence>
<evidence type="ECO:0000256" key="3">
    <source>
        <dbReference type="ARBA" id="ARBA00013252"/>
    </source>
</evidence>
<reference evidence="5 6" key="1">
    <citation type="journal article" date="2018" name="Environ. Microbiol.">
        <title>Ecological and genomic features of two widespread freshwater picocyanobacteria.</title>
        <authorList>
            <person name="Cabello-Yeves P.J."/>
            <person name="Picazo A."/>
            <person name="Camacho A."/>
            <person name="Callieri C."/>
            <person name="Rosselli R."/>
            <person name="Roda-Garcia J.J."/>
            <person name="Coutinho F.H."/>
            <person name="Rodriguez-Valera F."/>
        </authorList>
    </citation>
    <scope>NUCLEOTIDE SEQUENCE [LARGE SCALE GENOMIC DNA]</scope>
    <source>
        <strain evidence="5 6">Tous</strain>
    </source>
</reference>
<keyword evidence="4" id="KW-0456">Lyase</keyword>
<dbReference type="Gene3D" id="3.30.1360.20">
    <property type="entry name" value="Transcriptional coactivator/pterin dehydratase"/>
    <property type="match status" value="1"/>
</dbReference>
<evidence type="ECO:0000256" key="2">
    <source>
        <dbReference type="ARBA" id="ARBA00006472"/>
    </source>
</evidence>
<dbReference type="OrthoDB" id="9794987at2"/>
<dbReference type="GO" id="GO:0006729">
    <property type="term" value="P:tetrahydrobiopterin biosynthetic process"/>
    <property type="evidence" value="ECO:0007669"/>
    <property type="project" value="InterPro"/>
</dbReference>
<accession>A0A2P7N005</accession>
<organism evidence="5 6">
    <name type="scientific">Cyanobium usitatum str. Tous</name>
    <dbReference type="NCBI Taxonomy" id="2116684"/>
    <lineage>
        <taxon>Bacteria</taxon>
        <taxon>Bacillati</taxon>
        <taxon>Cyanobacteriota</taxon>
        <taxon>Cyanophyceae</taxon>
        <taxon>Synechococcales</taxon>
        <taxon>Prochlorococcaceae</taxon>
        <taxon>Cyanobium</taxon>
    </lineage>
</organism>
<evidence type="ECO:0000256" key="1">
    <source>
        <dbReference type="ARBA" id="ARBA00001554"/>
    </source>
</evidence>
<dbReference type="EMBL" id="PXXO01000002">
    <property type="protein sequence ID" value="PSJ06792.1"/>
    <property type="molecule type" value="Genomic_DNA"/>
</dbReference>